<reference evidence="2" key="1">
    <citation type="submission" date="2021-05" db="EMBL/GenBank/DDBJ databases">
        <title>Comparative genomics of three Colletotrichum scovillei strains and genetic complementation revealed genes involved fungal growth and virulence on chili pepper.</title>
        <authorList>
            <person name="Hsieh D.-K."/>
            <person name="Chuang S.-C."/>
            <person name="Chen C.-Y."/>
            <person name="Chao Y.-T."/>
            <person name="Lu M.-Y.J."/>
            <person name="Lee M.-H."/>
            <person name="Shih M.-C."/>
        </authorList>
    </citation>
    <scope>NUCLEOTIDE SEQUENCE</scope>
    <source>
        <strain evidence="2">Coll-153</strain>
    </source>
</reference>
<protein>
    <submittedName>
        <fullName evidence="2">Uncharacterized protein</fullName>
    </submittedName>
</protein>
<name>A0A9P7R6C5_9PEZI</name>
<feature type="region of interest" description="Disordered" evidence="1">
    <location>
        <begin position="45"/>
        <end position="67"/>
    </location>
</feature>
<dbReference type="AlphaFoldDB" id="A0A9P7R6C5"/>
<evidence type="ECO:0000256" key="1">
    <source>
        <dbReference type="SAM" id="MobiDB-lite"/>
    </source>
</evidence>
<organism evidence="2 3">
    <name type="scientific">Colletotrichum scovillei</name>
    <dbReference type="NCBI Taxonomy" id="1209932"/>
    <lineage>
        <taxon>Eukaryota</taxon>
        <taxon>Fungi</taxon>
        <taxon>Dikarya</taxon>
        <taxon>Ascomycota</taxon>
        <taxon>Pezizomycotina</taxon>
        <taxon>Sordariomycetes</taxon>
        <taxon>Hypocreomycetidae</taxon>
        <taxon>Glomerellales</taxon>
        <taxon>Glomerellaceae</taxon>
        <taxon>Colletotrichum</taxon>
        <taxon>Colletotrichum acutatum species complex</taxon>
    </lineage>
</organism>
<evidence type="ECO:0000313" key="3">
    <source>
        <dbReference type="Proteomes" id="UP000699042"/>
    </source>
</evidence>
<keyword evidence="3" id="KW-1185">Reference proteome</keyword>
<dbReference type="EMBL" id="JAESDN010000004">
    <property type="protein sequence ID" value="KAG7051025.1"/>
    <property type="molecule type" value="Genomic_DNA"/>
</dbReference>
<evidence type="ECO:0000313" key="2">
    <source>
        <dbReference type="EMBL" id="KAG7051025.1"/>
    </source>
</evidence>
<gene>
    <name evidence="2" type="ORF">JMJ77_001653</name>
</gene>
<comment type="caution">
    <text evidence="2">The sequence shown here is derived from an EMBL/GenBank/DDBJ whole genome shotgun (WGS) entry which is preliminary data.</text>
</comment>
<sequence>MEQKSSRSQSRGPPPALRHLFIMRESCPSNNREIGYSASMTLSMAGKTRTERKHKVQKSGQRDESLKRALSGYRGAAAGYPEVCPARSRGVSMGGYRCGLQKARNMARDVRVHSVLPITVGCEMSRHRDGQLALLSSHSASGAFHIPR</sequence>
<accession>A0A9P7R6C5</accession>
<dbReference type="Proteomes" id="UP000699042">
    <property type="component" value="Unassembled WGS sequence"/>
</dbReference>
<proteinExistence type="predicted"/>